<evidence type="ECO:0000313" key="2">
    <source>
        <dbReference type="Proteomes" id="UP001165263"/>
    </source>
</evidence>
<reference evidence="1" key="1">
    <citation type="submission" date="2022-08" db="EMBL/GenBank/DDBJ databases">
        <title>Reclassification of Massilia species as members of the genera Telluria, Duganella, Pseudoduganella, Mokoshia gen. nov. and Zemynaea gen. nov. using orthogonal and non-orthogonal genome-based approaches.</title>
        <authorList>
            <person name="Bowman J.P."/>
        </authorList>
    </citation>
    <scope>NUCLEOTIDE SEQUENCE</scope>
    <source>
        <strain evidence="1">LMG 11547</strain>
    </source>
</reference>
<dbReference type="EMBL" id="JANUHC010000003">
    <property type="protein sequence ID" value="MCS0629772.1"/>
    <property type="molecule type" value="Genomic_DNA"/>
</dbReference>
<sequence length="55" mass="6315">MSKNHLAMSTKLAALLSAASAAIHEIRRSRNVPVRYRNHHYGVNAWREHNMRPPP</sequence>
<comment type="caution">
    <text evidence="1">The sequence shown here is derived from an EMBL/GenBank/DDBJ whole genome shotgun (WGS) entry which is preliminary data.</text>
</comment>
<protein>
    <recommendedName>
        <fullName evidence="3">Secreted protein</fullName>
    </recommendedName>
</protein>
<dbReference type="RefSeq" id="WP_259448888.1">
    <property type="nucleotide sequence ID" value="NZ_CP119520.1"/>
</dbReference>
<accession>A0ABT2BXA5</accession>
<evidence type="ECO:0000313" key="1">
    <source>
        <dbReference type="EMBL" id="MCS0629772.1"/>
    </source>
</evidence>
<name>A0ABT2BXA5_9BURK</name>
<evidence type="ECO:0008006" key="3">
    <source>
        <dbReference type="Google" id="ProtNLM"/>
    </source>
</evidence>
<dbReference type="Proteomes" id="UP001165263">
    <property type="component" value="Unassembled WGS sequence"/>
</dbReference>
<keyword evidence="2" id="KW-1185">Reference proteome</keyword>
<gene>
    <name evidence="1" type="ORF">NX786_10565</name>
</gene>
<organism evidence="1 2">
    <name type="scientific">Telluria mixta</name>
    <dbReference type="NCBI Taxonomy" id="34071"/>
    <lineage>
        <taxon>Bacteria</taxon>
        <taxon>Pseudomonadati</taxon>
        <taxon>Pseudomonadota</taxon>
        <taxon>Betaproteobacteria</taxon>
        <taxon>Burkholderiales</taxon>
        <taxon>Oxalobacteraceae</taxon>
        <taxon>Telluria group</taxon>
        <taxon>Telluria</taxon>
    </lineage>
</organism>
<proteinExistence type="predicted"/>